<dbReference type="PANTHER" id="PTHR30349:SF81">
    <property type="entry name" value="TYROSINE RECOMBINASE XERC"/>
    <property type="match status" value="1"/>
</dbReference>
<keyword evidence="6" id="KW-0614">Plasmid</keyword>
<dbReference type="KEGG" id="sphj:BSL82_17525"/>
<dbReference type="Proteomes" id="UP000182063">
    <property type="component" value="Chromosome"/>
</dbReference>
<dbReference type="InterPro" id="IPR002104">
    <property type="entry name" value="Integrase_catalytic"/>
</dbReference>
<dbReference type="InterPro" id="IPR050090">
    <property type="entry name" value="Tyrosine_recombinase_XerCD"/>
</dbReference>
<gene>
    <name evidence="5" type="ORF">BSL82_17525</name>
    <name evidence="6" type="ORF">BSL82_18780</name>
</gene>
<keyword evidence="1" id="KW-0159">Chromosome partition</keyword>
<dbReference type="Gene3D" id="1.10.443.10">
    <property type="entry name" value="Intergrase catalytic core"/>
    <property type="match status" value="1"/>
</dbReference>
<evidence type="ECO:0000313" key="6">
    <source>
        <dbReference type="EMBL" id="API61482.1"/>
    </source>
</evidence>
<dbReference type="EMBL" id="CP018224">
    <property type="protein sequence ID" value="API61482.1"/>
    <property type="molecule type" value="Genomic_DNA"/>
</dbReference>
<dbReference type="InterPro" id="IPR013762">
    <property type="entry name" value="Integrase-like_cat_sf"/>
</dbReference>
<dbReference type="GO" id="GO:0007059">
    <property type="term" value="P:chromosome segregation"/>
    <property type="evidence" value="ECO:0007669"/>
    <property type="project" value="UniProtKB-KW"/>
</dbReference>
<protein>
    <submittedName>
        <fullName evidence="5">Integrase</fullName>
    </submittedName>
</protein>
<geneLocation type="plasmid" evidence="6">
    <name>pHSL3</name>
</geneLocation>
<dbReference type="AlphaFoldDB" id="A0A1L3ZYZ2"/>
<evidence type="ECO:0000313" key="7">
    <source>
        <dbReference type="Proteomes" id="UP000182063"/>
    </source>
</evidence>
<proteinExistence type="predicted"/>
<dbReference type="SUPFAM" id="SSF56349">
    <property type="entry name" value="DNA breaking-rejoining enzymes"/>
    <property type="match status" value="1"/>
</dbReference>
<dbReference type="RefSeq" id="WP_072598510.1">
    <property type="nucleotide sequence ID" value="NZ_CP018221.1"/>
</dbReference>
<keyword evidence="7" id="KW-1185">Reference proteome</keyword>
<evidence type="ECO:0000256" key="1">
    <source>
        <dbReference type="ARBA" id="ARBA00022829"/>
    </source>
</evidence>
<organism evidence="5 7">
    <name type="scientific">Tardibacter chloracetimidivorans</name>
    <dbReference type="NCBI Taxonomy" id="1921510"/>
    <lineage>
        <taxon>Bacteria</taxon>
        <taxon>Pseudomonadati</taxon>
        <taxon>Pseudomonadota</taxon>
        <taxon>Alphaproteobacteria</taxon>
        <taxon>Sphingomonadales</taxon>
        <taxon>Sphingomonadaceae</taxon>
        <taxon>Tardibacter</taxon>
    </lineage>
</organism>
<accession>A0A1L3ZYZ2</accession>
<evidence type="ECO:0000259" key="4">
    <source>
        <dbReference type="PROSITE" id="PS51898"/>
    </source>
</evidence>
<keyword evidence="3" id="KW-0233">DNA recombination</keyword>
<dbReference type="InterPro" id="IPR011010">
    <property type="entry name" value="DNA_brk_join_enz"/>
</dbReference>
<dbReference type="OrthoDB" id="5464621at2"/>
<dbReference type="EMBL" id="CP018221">
    <property type="protein sequence ID" value="API60854.1"/>
    <property type="molecule type" value="Genomic_DNA"/>
</dbReference>
<dbReference type="STRING" id="1921510.BSL82_17525"/>
<reference evidence="6 7" key="1">
    <citation type="submission" date="2016-11" db="EMBL/GenBank/DDBJ databases">
        <title>Complete Genome Sequence of alachlor-degrading Sphingomonas sp. strain JJ-A5.</title>
        <authorList>
            <person name="Lee H."/>
            <person name="Ka J.-O."/>
        </authorList>
    </citation>
    <scope>NUCLEOTIDE SEQUENCE [LARGE SCALE GENOMIC DNA]</scope>
    <source>
        <strain evidence="6 7">JJ-A5</strain>
        <plasmid evidence="7">phsl3</plasmid>
        <plasmid evidence="6">pHSL3</plasmid>
    </source>
</reference>
<evidence type="ECO:0000256" key="3">
    <source>
        <dbReference type="ARBA" id="ARBA00023172"/>
    </source>
</evidence>
<dbReference type="GO" id="GO:0015074">
    <property type="term" value="P:DNA integration"/>
    <property type="evidence" value="ECO:0007669"/>
    <property type="project" value="UniProtKB-KW"/>
</dbReference>
<keyword evidence="2" id="KW-0229">DNA integration</keyword>
<dbReference type="GO" id="GO:0003677">
    <property type="term" value="F:DNA binding"/>
    <property type="evidence" value="ECO:0007669"/>
    <property type="project" value="InterPro"/>
</dbReference>
<geneLocation type="plasmid" evidence="7">
    <name>phsl3</name>
</geneLocation>
<name>A0A1L3ZYZ2_9SPHN</name>
<feature type="domain" description="Tyr recombinase" evidence="4">
    <location>
        <begin position="99"/>
        <end position="302"/>
    </location>
</feature>
<dbReference type="Proteomes" id="UP000182063">
    <property type="component" value="Plasmid pHSL3"/>
</dbReference>
<reference evidence="5" key="2">
    <citation type="journal article" date="2018" name="J. Microbiol.">
        <title>Tardibacter chloracetimidivorans gen. nov., sp. nov., a novel member of the family Sphingomonadaceae isolated from an agricultural soil from Jeju Island in Republic of Korea.</title>
        <authorList>
            <person name="Lee H."/>
            <person name="Kim D.U."/>
            <person name="Park S."/>
            <person name="Yoon J.H."/>
            <person name="Ahn J.H."/>
            <person name="Ka J.O."/>
        </authorList>
    </citation>
    <scope>NUCLEOTIDE SEQUENCE</scope>
    <source>
        <strain evidence="5">JJ-A5</strain>
    </source>
</reference>
<dbReference type="PROSITE" id="PS51898">
    <property type="entry name" value="TYR_RECOMBINASE"/>
    <property type="match status" value="1"/>
</dbReference>
<evidence type="ECO:0000313" key="5">
    <source>
        <dbReference type="EMBL" id="API60854.1"/>
    </source>
</evidence>
<dbReference type="PANTHER" id="PTHR30349">
    <property type="entry name" value="PHAGE INTEGRASE-RELATED"/>
    <property type="match status" value="1"/>
</dbReference>
<sequence>MSLSTQLDRYLSVRRKLGYDLRTAERILRRFTRYADAEGATYVDTALFLRWHASLAEATSSTRAARLCVVRLFAQWLSGFDPANEVPPQGLLPDSSKRPRPHIYSDAEVGAIIAAASELPSIYGLRGLTCSTLFGLVAVTGLRISEALALARDDIDVGHGVLRVKRGKLGRERLLPLDHTVVAKLVTYLGERDRLIGHPASPMFVTEKATRLTDCSARYNFAQACQRIGLRSHQQYQRHGRGPRIHDLRHTFAVRTMINWYRTGKDPAREMIRLTTYLGHTNPSNTYWYLEAVPELLDLAMARATAIGGEMAS</sequence>
<dbReference type="KEGG" id="sphj:BSL82_18780"/>
<evidence type="ECO:0000256" key="2">
    <source>
        <dbReference type="ARBA" id="ARBA00022908"/>
    </source>
</evidence>
<dbReference type="GO" id="GO:0006310">
    <property type="term" value="P:DNA recombination"/>
    <property type="evidence" value="ECO:0007669"/>
    <property type="project" value="UniProtKB-KW"/>
</dbReference>
<dbReference type="Pfam" id="PF00589">
    <property type="entry name" value="Phage_integrase"/>
    <property type="match status" value="1"/>
</dbReference>